<dbReference type="Gene3D" id="3.30.70.660">
    <property type="entry name" value="Pseudouridine synthase I, catalytic domain, C-terminal subdomain"/>
    <property type="match status" value="1"/>
</dbReference>
<dbReference type="InterPro" id="IPR020103">
    <property type="entry name" value="PsdUridine_synth_cat_dom_sf"/>
</dbReference>
<evidence type="ECO:0000259" key="5">
    <source>
        <dbReference type="Pfam" id="PF01416"/>
    </source>
</evidence>
<dbReference type="InterPro" id="IPR001406">
    <property type="entry name" value="PsdUridine_synth_TruA"/>
</dbReference>
<evidence type="ECO:0000256" key="1">
    <source>
        <dbReference type="ARBA" id="ARBA00009375"/>
    </source>
</evidence>
<keyword evidence="3 4" id="KW-0413">Isomerase</keyword>
<dbReference type="PANTHER" id="PTHR11142:SF0">
    <property type="entry name" value="TRNA PSEUDOURIDINE SYNTHASE-LIKE 1"/>
    <property type="match status" value="1"/>
</dbReference>
<protein>
    <recommendedName>
        <fullName evidence="4">tRNA pseudouridine synthase</fullName>
        <ecNumber evidence="4">5.4.99.12</ecNumber>
    </recommendedName>
</protein>
<evidence type="ECO:0000313" key="8">
    <source>
        <dbReference type="WBParaSite" id="HPBE_0001130101-mRNA-1"/>
    </source>
</evidence>
<dbReference type="InterPro" id="IPR020095">
    <property type="entry name" value="PsdUridine_synth_TruA_C"/>
</dbReference>
<reference evidence="8" key="2">
    <citation type="submission" date="2019-09" db="UniProtKB">
        <authorList>
            <consortium name="WormBaseParasite"/>
        </authorList>
    </citation>
    <scope>IDENTIFICATION</scope>
</reference>
<dbReference type="PANTHER" id="PTHR11142">
    <property type="entry name" value="PSEUDOURIDYLATE SYNTHASE"/>
    <property type="match status" value="1"/>
</dbReference>
<sequence>MATGGTGLGVVDMLYESSLPALFSVHDSLHRTDAGVHALRNALIFQAPNEIGSLDSPTDSKAAMHLRQWNEAIREFSPGAMKVLDMHGVSPGFCIRRHVAYRRYTYRLAVCRDWDLWESIRETPSRVCFSERNYAWRIPPGFSPEKASDACATFRGEAYSIPNDIYDYYNVTIVARSFVREQIRRMMSCVVLHGYDRLSLERILWLLRNPISSNFYDMRIPVAPPWGLFLTDVVFPPEQFTNPIPYYRHAWDPRETDVEADEQMDDEEEAAEVVVAGSV</sequence>
<organism evidence="7 8">
    <name type="scientific">Heligmosomoides polygyrus</name>
    <name type="common">Parasitic roundworm</name>
    <dbReference type="NCBI Taxonomy" id="6339"/>
    <lineage>
        <taxon>Eukaryota</taxon>
        <taxon>Metazoa</taxon>
        <taxon>Ecdysozoa</taxon>
        <taxon>Nematoda</taxon>
        <taxon>Chromadorea</taxon>
        <taxon>Rhabditida</taxon>
        <taxon>Rhabditina</taxon>
        <taxon>Rhabditomorpha</taxon>
        <taxon>Strongyloidea</taxon>
        <taxon>Heligmosomidae</taxon>
        <taxon>Heligmosomoides</taxon>
    </lineage>
</organism>
<dbReference type="InterPro" id="IPR020094">
    <property type="entry name" value="TruA/RsuA/RluB/E/F_N"/>
</dbReference>
<dbReference type="SUPFAM" id="SSF55120">
    <property type="entry name" value="Pseudouridine synthase"/>
    <property type="match status" value="1"/>
</dbReference>
<keyword evidence="2 4" id="KW-0819">tRNA processing</keyword>
<evidence type="ECO:0000256" key="4">
    <source>
        <dbReference type="RuleBase" id="RU003792"/>
    </source>
</evidence>
<dbReference type="Proteomes" id="UP000050761">
    <property type="component" value="Unassembled WGS sequence"/>
</dbReference>
<evidence type="ECO:0000256" key="3">
    <source>
        <dbReference type="ARBA" id="ARBA00023235"/>
    </source>
</evidence>
<evidence type="ECO:0000256" key="2">
    <source>
        <dbReference type="ARBA" id="ARBA00022694"/>
    </source>
</evidence>
<dbReference type="Gene3D" id="3.30.70.580">
    <property type="entry name" value="Pseudouridine synthase I, catalytic domain, N-terminal subdomain"/>
    <property type="match status" value="1"/>
</dbReference>
<evidence type="ECO:0000313" key="7">
    <source>
        <dbReference type="Proteomes" id="UP000050761"/>
    </source>
</evidence>
<comment type="similarity">
    <text evidence="1 4">Belongs to the tRNA pseudouridine synthase TruA family.</text>
</comment>
<keyword evidence="7" id="KW-1185">Reference proteome</keyword>
<comment type="catalytic activity">
    <reaction evidence="4">
        <text>uridine(38/39/40) in tRNA = pseudouridine(38/39/40) in tRNA</text>
        <dbReference type="Rhea" id="RHEA:22376"/>
        <dbReference type="Rhea" id="RHEA-COMP:10085"/>
        <dbReference type="Rhea" id="RHEA-COMP:10087"/>
        <dbReference type="ChEBI" id="CHEBI:65314"/>
        <dbReference type="ChEBI" id="CHEBI:65315"/>
        <dbReference type="EC" id="5.4.99.12"/>
    </reaction>
</comment>
<dbReference type="GO" id="GO:0160147">
    <property type="term" value="F:tRNA pseudouridine(38-40) synthase activity"/>
    <property type="evidence" value="ECO:0007669"/>
    <property type="project" value="UniProtKB-EC"/>
</dbReference>
<dbReference type="GO" id="GO:0003723">
    <property type="term" value="F:RNA binding"/>
    <property type="evidence" value="ECO:0007669"/>
    <property type="project" value="InterPro"/>
</dbReference>
<dbReference type="AlphaFoldDB" id="A0A183FTC5"/>
<evidence type="ECO:0000313" key="6">
    <source>
        <dbReference type="EMBL" id="VDO88129.1"/>
    </source>
</evidence>
<reference evidence="6 7" key="1">
    <citation type="submission" date="2018-11" db="EMBL/GenBank/DDBJ databases">
        <authorList>
            <consortium name="Pathogen Informatics"/>
        </authorList>
    </citation>
    <scope>NUCLEOTIDE SEQUENCE [LARGE SCALE GENOMIC DNA]</scope>
</reference>
<accession>A0A183FTC5</accession>
<feature type="domain" description="Pseudouridine synthase I TruA alpha/beta" evidence="5">
    <location>
        <begin position="160"/>
        <end position="236"/>
    </location>
</feature>
<accession>A0A3P7ZCV3</accession>
<dbReference type="GO" id="GO:0031119">
    <property type="term" value="P:tRNA pseudouridine synthesis"/>
    <property type="evidence" value="ECO:0007669"/>
    <property type="project" value="TreeGrafter"/>
</dbReference>
<name>A0A183FTC5_HELPZ</name>
<dbReference type="InterPro" id="IPR020097">
    <property type="entry name" value="PsdUridine_synth_TruA_a/b_dom"/>
</dbReference>
<gene>
    <name evidence="6" type="ORF">HPBE_LOCUS11302</name>
</gene>
<dbReference type="Pfam" id="PF01416">
    <property type="entry name" value="PseudoU_synth_1"/>
    <property type="match status" value="1"/>
</dbReference>
<dbReference type="EMBL" id="UZAH01027052">
    <property type="protein sequence ID" value="VDO88129.1"/>
    <property type="molecule type" value="Genomic_DNA"/>
</dbReference>
<dbReference type="EC" id="5.4.99.12" evidence="4"/>
<proteinExistence type="inferred from homology"/>
<dbReference type="OrthoDB" id="271910at2759"/>
<dbReference type="WBParaSite" id="HPBE_0001130101-mRNA-1">
    <property type="protein sequence ID" value="HPBE_0001130101-mRNA-1"/>
    <property type="gene ID" value="HPBE_0001130101"/>
</dbReference>